<evidence type="ECO:0000313" key="2">
    <source>
        <dbReference type="Proteomes" id="UP001271648"/>
    </source>
</evidence>
<dbReference type="AlphaFoldDB" id="A0AAW9AAV1"/>
<name>A0AAW9AAV1_9BACL</name>
<proteinExistence type="predicted"/>
<reference evidence="1 2" key="1">
    <citation type="submission" date="2023-06" db="EMBL/GenBank/DDBJ databases">
        <title>Sporosarcina sp. nov., isolated from Korean traditional fermented seafood 'Jeotgal'.</title>
        <authorList>
            <person name="Yang A.I."/>
            <person name="Shin N.-R."/>
        </authorList>
    </citation>
    <scope>NUCLEOTIDE SEQUENCE [LARGE SCALE GENOMIC DNA]</scope>
    <source>
        <strain evidence="1 2">KCTC43456</strain>
    </source>
</reference>
<comment type="caution">
    <text evidence="1">The sequence shown here is derived from an EMBL/GenBank/DDBJ whole genome shotgun (WGS) entry which is preliminary data.</text>
</comment>
<gene>
    <name evidence="1" type="ORF">QTL97_04860</name>
</gene>
<keyword evidence="2" id="KW-1185">Reference proteome</keyword>
<sequence length="92" mass="10728">MNSELFQNLVPFLVQKAQYKGKTELTYTLQNRPKREKTAISFKGHEIEEGFEISVVTITLENVKKDLMQPLFPDDLREQMLKIAKSKQNNND</sequence>
<dbReference type="EMBL" id="JAUBDJ010000002">
    <property type="protein sequence ID" value="MDW0116253.1"/>
    <property type="molecule type" value="Genomic_DNA"/>
</dbReference>
<dbReference type="Proteomes" id="UP001271648">
    <property type="component" value="Unassembled WGS sequence"/>
</dbReference>
<protein>
    <submittedName>
        <fullName evidence="1">Uncharacterized protein</fullName>
    </submittedName>
</protein>
<evidence type="ECO:0000313" key="1">
    <source>
        <dbReference type="EMBL" id="MDW0116253.1"/>
    </source>
</evidence>
<accession>A0AAW9AAV1</accession>
<dbReference type="RefSeq" id="WP_283732945.1">
    <property type="nucleotide sequence ID" value="NZ_CP125968.1"/>
</dbReference>
<organism evidence="1 2">
    <name type="scientific">Sporosarcina thermotolerans</name>
    <dbReference type="NCBI Taxonomy" id="633404"/>
    <lineage>
        <taxon>Bacteria</taxon>
        <taxon>Bacillati</taxon>
        <taxon>Bacillota</taxon>
        <taxon>Bacilli</taxon>
        <taxon>Bacillales</taxon>
        <taxon>Caryophanaceae</taxon>
        <taxon>Sporosarcina</taxon>
    </lineage>
</organism>